<organism evidence="1 2">
    <name type="scientific">Wickerhamomyces pijperi</name>
    <name type="common">Yeast</name>
    <name type="synonym">Pichia pijperi</name>
    <dbReference type="NCBI Taxonomy" id="599730"/>
    <lineage>
        <taxon>Eukaryota</taxon>
        <taxon>Fungi</taxon>
        <taxon>Dikarya</taxon>
        <taxon>Ascomycota</taxon>
        <taxon>Saccharomycotina</taxon>
        <taxon>Saccharomycetes</taxon>
        <taxon>Phaffomycetales</taxon>
        <taxon>Wickerhamomycetaceae</taxon>
        <taxon>Wickerhamomyces</taxon>
    </lineage>
</organism>
<proteinExistence type="predicted"/>
<comment type="caution">
    <text evidence="1">The sequence shown here is derived from an EMBL/GenBank/DDBJ whole genome shotgun (WGS) entry which is preliminary data.</text>
</comment>
<dbReference type="AlphaFoldDB" id="A0A9P8Q3S5"/>
<keyword evidence="2" id="KW-1185">Reference proteome</keyword>
<evidence type="ECO:0000313" key="2">
    <source>
        <dbReference type="Proteomes" id="UP000774326"/>
    </source>
</evidence>
<reference evidence="1" key="1">
    <citation type="journal article" date="2021" name="Open Biol.">
        <title>Shared evolutionary footprints suggest mitochondrial oxidative damage underlies multiple complex I losses in fungi.</title>
        <authorList>
            <person name="Schikora-Tamarit M.A."/>
            <person name="Marcet-Houben M."/>
            <person name="Nosek J."/>
            <person name="Gabaldon T."/>
        </authorList>
    </citation>
    <scope>NUCLEOTIDE SEQUENCE</scope>
    <source>
        <strain evidence="1">CBS2887</strain>
    </source>
</reference>
<protein>
    <submittedName>
        <fullName evidence="1">Uncharacterized protein</fullName>
    </submittedName>
</protein>
<accession>A0A9P8Q3S5</accession>
<sequence>MWSSSALYVPRLAGNVARSSIRSLILLVTFSSVKTSPNFSLKSDGTVVVEVEEETTAEDQPRQDIVVVEGMEKMKILVGFHSLCHWLKDGMQLEQGLYKADSHSQVAFVLVVAAARTFWLQKFSVNEQQCGKTKSGFQINSWCGGQSVKLYCAVCTFDVCN</sequence>
<dbReference type="Proteomes" id="UP000774326">
    <property type="component" value="Unassembled WGS sequence"/>
</dbReference>
<reference evidence="1" key="2">
    <citation type="submission" date="2021-01" db="EMBL/GenBank/DDBJ databases">
        <authorList>
            <person name="Schikora-Tamarit M.A."/>
        </authorList>
    </citation>
    <scope>NUCLEOTIDE SEQUENCE</scope>
    <source>
        <strain evidence="1">CBS2887</strain>
    </source>
</reference>
<evidence type="ECO:0000313" key="1">
    <source>
        <dbReference type="EMBL" id="KAH3683546.1"/>
    </source>
</evidence>
<name>A0A9P8Q3S5_WICPI</name>
<gene>
    <name evidence="1" type="ORF">WICPIJ_005473</name>
</gene>
<dbReference type="EMBL" id="JAEUBG010003067">
    <property type="protein sequence ID" value="KAH3683546.1"/>
    <property type="molecule type" value="Genomic_DNA"/>
</dbReference>